<dbReference type="InterPro" id="IPR036942">
    <property type="entry name" value="Beta-barrel_TonB_sf"/>
</dbReference>
<dbReference type="Pfam" id="PF07715">
    <property type="entry name" value="Plug"/>
    <property type="match status" value="1"/>
</dbReference>
<dbReference type="InterPro" id="IPR037066">
    <property type="entry name" value="Plug_dom_sf"/>
</dbReference>
<dbReference type="PROSITE" id="PS52016">
    <property type="entry name" value="TONB_DEPENDENT_REC_3"/>
    <property type="match status" value="1"/>
</dbReference>
<keyword evidence="5 9" id="KW-0798">TonB box</keyword>
<proteinExistence type="inferred from homology"/>
<evidence type="ECO:0000259" key="11">
    <source>
        <dbReference type="Pfam" id="PF07715"/>
    </source>
</evidence>
<dbReference type="FunFam" id="2.40.170.20:FF:000008">
    <property type="entry name" value="TonB-linked outer membrane protein, SusC/RagA family"/>
    <property type="match status" value="1"/>
</dbReference>
<dbReference type="Pfam" id="PF13715">
    <property type="entry name" value="CarbopepD_reg_2"/>
    <property type="match status" value="1"/>
</dbReference>
<evidence type="ECO:0000256" key="6">
    <source>
        <dbReference type="ARBA" id="ARBA00023136"/>
    </source>
</evidence>
<evidence type="ECO:0000256" key="7">
    <source>
        <dbReference type="ARBA" id="ARBA00023237"/>
    </source>
</evidence>
<gene>
    <name evidence="12" type="ORF">DXC17_08550</name>
</gene>
<dbReference type="Gene3D" id="2.40.170.20">
    <property type="entry name" value="TonB-dependent receptor, beta-barrel domain"/>
    <property type="match status" value="1"/>
</dbReference>
<dbReference type="AlphaFoldDB" id="A0A3E4WDJ5"/>
<evidence type="ECO:0000256" key="9">
    <source>
        <dbReference type="RuleBase" id="RU003357"/>
    </source>
</evidence>
<feature type="domain" description="TonB-dependent receptor-like beta-barrel" evidence="10">
    <location>
        <begin position="373"/>
        <end position="945"/>
    </location>
</feature>
<comment type="similarity">
    <text evidence="8 9">Belongs to the TonB-dependent receptor family.</text>
</comment>
<dbReference type="SUPFAM" id="SSF56935">
    <property type="entry name" value="Porins"/>
    <property type="match status" value="1"/>
</dbReference>
<protein>
    <submittedName>
        <fullName evidence="12">TonB-dependent receptor</fullName>
    </submittedName>
</protein>
<dbReference type="SUPFAM" id="SSF49464">
    <property type="entry name" value="Carboxypeptidase regulatory domain-like"/>
    <property type="match status" value="1"/>
</dbReference>
<sequence>MEKILNRKVRILLLCLVGMLMAVKGVAQAIIVKGSVKDKTGEAIIGANVLVKGTTNGTITDFNGNFALDAKKGDILVISYIGFRNQELPAASDMKITLVEDAEILDDVIVIGYATGSQRTVSGAIQRVGREDMNVGVVTNPLQAIKGKVAGVNIQKTGGDPTASASIRVRGTTSLSGGNDPLVIVDGVFGDLNMLNAISPADIESFTILKDASETAQYGSRGASGVIVVTTIKGKNGTKSLSYDGSFGVETVYKNLSMLDASAYRQVVADRGYANAMDMGYNTNFIEAMQQTGYTQNHRISFGGGTESSNYRASIGVIDQKGIIKDNYMRNYTAKLDASQTMFNNKLKIDFGMFASKVDKRYLNDYQKTFYSAASFNPTFPDFPNEDGTWPEDPSANETQNPLGRLTIKDVESNSYINANARLTWTVIDGLKLSAFGSYTYNVKENSVYIPTNIKAGIGTNGLGSKNDNKSGVLLGNFTANYKKAFGSHFIDVLGLAELQDYRYTGFGAQAKQFGTNFFGFNNLGAGAEVKYGDVSSYSNDYSIASFMGRFNYSYADKYIATVNMRADGSSKLGANNKWGFFPSASLAWVLKEEAFLKNVDFLTNLKLRAGYGLTGNQDAIGAYNSLKLMSPTGVTTINGKPVVTYGINRNENPDLKWEVKRMFDVGLDWGFFDDRLSGSVDYYYSKTSDLLYNYAVPVPPFAFSTLLANLGEMENSGVEVAITGVPLRTKDMELTISANFSWQKNKLLSLDGTYMGQSLSAKEYMNLGGMNGAGFIGGNNQIIYQMVGQPVGVFYLPKCDGLIDMKGNGEHTYHILDIDGEEGVDRSDGKDRYIAGQAMPKFYLGGNINFRYKQFDIQTQFSGAFGHKIYNGTSLSYMNMSLFPTYNVMEGAPEKNIHDQTVTDYWLERGDYVHIDYITLGWNLNTKNLKNINALRITFSVNNVATITNYSGLSPMINSATVGSDLGIDDKRFYPLTRTYSLGLSLNF</sequence>
<comment type="subcellular location">
    <subcellularLocation>
        <location evidence="1 8">Cell outer membrane</location>
        <topology evidence="1 8">Multi-pass membrane protein</topology>
    </subcellularLocation>
</comment>
<evidence type="ECO:0000256" key="5">
    <source>
        <dbReference type="ARBA" id="ARBA00023077"/>
    </source>
</evidence>
<accession>A0A3E4WDJ5</accession>
<reference evidence="12 13" key="1">
    <citation type="submission" date="2018-08" db="EMBL/GenBank/DDBJ databases">
        <title>A genome reference for cultivated species of the human gut microbiota.</title>
        <authorList>
            <person name="Zou Y."/>
            <person name="Xue W."/>
            <person name="Luo G."/>
        </authorList>
    </citation>
    <scope>NUCLEOTIDE SEQUENCE [LARGE SCALE GENOMIC DNA]</scope>
    <source>
        <strain evidence="12 13">OM08-14</strain>
    </source>
</reference>
<keyword evidence="4 8" id="KW-0812">Transmembrane</keyword>
<dbReference type="Pfam" id="PF00593">
    <property type="entry name" value="TonB_dep_Rec_b-barrel"/>
    <property type="match status" value="1"/>
</dbReference>
<dbReference type="NCBIfam" id="TIGR04057">
    <property type="entry name" value="SusC_RagA_signa"/>
    <property type="match status" value="1"/>
</dbReference>
<organism evidence="12 13">
    <name type="scientific">Phocaeicola plebeius</name>
    <dbReference type="NCBI Taxonomy" id="310297"/>
    <lineage>
        <taxon>Bacteria</taxon>
        <taxon>Pseudomonadati</taxon>
        <taxon>Bacteroidota</taxon>
        <taxon>Bacteroidia</taxon>
        <taxon>Bacteroidales</taxon>
        <taxon>Bacteroidaceae</taxon>
        <taxon>Phocaeicola</taxon>
    </lineage>
</organism>
<keyword evidence="7 8" id="KW-0998">Cell outer membrane</keyword>
<evidence type="ECO:0000256" key="2">
    <source>
        <dbReference type="ARBA" id="ARBA00022448"/>
    </source>
</evidence>
<evidence type="ECO:0000256" key="4">
    <source>
        <dbReference type="ARBA" id="ARBA00022692"/>
    </source>
</evidence>
<dbReference type="Gene3D" id="2.170.130.10">
    <property type="entry name" value="TonB-dependent receptor, plug domain"/>
    <property type="match status" value="1"/>
</dbReference>
<dbReference type="InterPro" id="IPR023997">
    <property type="entry name" value="TonB-dep_OMP_SusC/RagA_CS"/>
</dbReference>
<evidence type="ECO:0000256" key="8">
    <source>
        <dbReference type="PROSITE-ProRule" id="PRU01360"/>
    </source>
</evidence>
<evidence type="ECO:0000313" key="13">
    <source>
        <dbReference type="Proteomes" id="UP000260780"/>
    </source>
</evidence>
<dbReference type="FunFam" id="2.60.40.1120:FF:000003">
    <property type="entry name" value="Outer membrane protein Omp121"/>
    <property type="match status" value="1"/>
</dbReference>
<dbReference type="Gene3D" id="2.60.40.1120">
    <property type="entry name" value="Carboxypeptidase-like, regulatory domain"/>
    <property type="match status" value="1"/>
</dbReference>
<dbReference type="NCBIfam" id="TIGR04056">
    <property type="entry name" value="OMP_RagA_SusC"/>
    <property type="match status" value="1"/>
</dbReference>
<feature type="domain" description="TonB-dependent receptor plug" evidence="11">
    <location>
        <begin position="118"/>
        <end position="226"/>
    </location>
</feature>
<keyword evidence="12" id="KW-0675">Receptor</keyword>
<evidence type="ECO:0000256" key="3">
    <source>
        <dbReference type="ARBA" id="ARBA00022452"/>
    </source>
</evidence>
<name>A0A3E4WDJ5_9BACT</name>
<dbReference type="InterPro" id="IPR012910">
    <property type="entry name" value="Plug_dom"/>
</dbReference>
<dbReference type="Proteomes" id="UP000260780">
    <property type="component" value="Unassembled WGS sequence"/>
</dbReference>
<evidence type="ECO:0000256" key="1">
    <source>
        <dbReference type="ARBA" id="ARBA00004571"/>
    </source>
</evidence>
<dbReference type="InterPro" id="IPR039426">
    <property type="entry name" value="TonB-dep_rcpt-like"/>
</dbReference>
<comment type="caution">
    <text evidence="12">The sequence shown here is derived from an EMBL/GenBank/DDBJ whole genome shotgun (WGS) entry which is preliminary data.</text>
</comment>
<keyword evidence="2 8" id="KW-0813">Transport</keyword>
<dbReference type="InterPro" id="IPR000531">
    <property type="entry name" value="Beta-barrel_TonB"/>
</dbReference>
<evidence type="ECO:0000259" key="10">
    <source>
        <dbReference type="Pfam" id="PF00593"/>
    </source>
</evidence>
<dbReference type="GO" id="GO:0009279">
    <property type="term" value="C:cell outer membrane"/>
    <property type="evidence" value="ECO:0007669"/>
    <property type="project" value="UniProtKB-SubCell"/>
</dbReference>
<keyword evidence="6 8" id="KW-0472">Membrane</keyword>
<dbReference type="InterPro" id="IPR023996">
    <property type="entry name" value="TonB-dep_OMP_SusC/RagA"/>
</dbReference>
<evidence type="ECO:0000313" key="12">
    <source>
        <dbReference type="EMBL" id="RGM40270.1"/>
    </source>
</evidence>
<dbReference type="EMBL" id="QSTF01000018">
    <property type="protein sequence ID" value="RGM40270.1"/>
    <property type="molecule type" value="Genomic_DNA"/>
</dbReference>
<keyword evidence="3 8" id="KW-1134">Transmembrane beta strand</keyword>
<dbReference type="InterPro" id="IPR008969">
    <property type="entry name" value="CarboxyPept-like_regulatory"/>
</dbReference>